<dbReference type="SUPFAM" id="SSF48208">
    <property type="entry name" value="Six-hairpin glycosidases"/>
    <property type="match status" value="1"/>
</dbReference>
<proteinExistence type="predicted"/>
<feature type="domain" description="Alpha fucosidase A-like C-terminal" evidence="2">
    <location>
        <begin position="664"/>
        <end position="735"/>
    </location>
</feature>
<dbReference type="InterPro" id="IPR008928">
    <property type="entry name" value="6-hairpin_glycosidase_sf"/>
</dbReference>
<dbReference type="InterPro" id="IPR054363">
    <property type="entry name" value="GH95_cat"/>
</dbReference>
<dbReference type="KEGG" id="cle:Clole_1009"/>
<dbReference type="InterPro" id="IPR016518">
    <property type="entry name" value="Alpha-L-fucosidase"/>
</dbReference>
<name>F2JRD2_CELLD</name>
<dbReference type="GO" id="GO:0005975">
    <property type="term" value="P:carbohydrate metabolic process"/>
    <property type="evidence" value="ECO:0007669"/>
    <property type="project" value="InterPro"/>
</dbReference>
<dbReference type="InterPro" id="IPR049053">
    <property type="entry name" value="AFCA-like_C"/>
</dbReference>
<protein>
    <submittedName>
        <fullName evidence="4">Alpha-L-fucosidase</fullName>
        <ecNumber evidence="4">3.2.1.51</ecNumber>
    </submittedName>
</protein>
<dbReference type="InterPro" id="IPR012341">
    <property type="entry name" value="6hp_glycosidase-like_sf"/>
</dbReference>
<dbReference type="Pfam" id="PF21307">
    <property type="entry name" value="Glyco_hydro_95_C"/>
    <property type="match status" value="1"/>
</dbReference>
<dbReference type="EMBL" id="CP002582">
    <property type="protein sequence ID" value="ADZ82741.1"/>
    <property type="molecule type" value="Genomic_DNA"/>
</dbReference>
<dbReference type="AlphaFoldDB" id="F2JRD2"/>
<dbReference type="RefSeq" id="WP_013656040.1">
    <property type="nucleotide sequence ID" value="NC_015275.1"/>
</dbReference>
<evidence type="ECO:0000259" key="3">
    <source>
        <dbReference type="Pfam" id="PF22124"/>
    </source>
</evidence>
<feature type="domain" description="Glycosyl hydrolase family 95 catalytic" evidence="3">
    <location>
        <begin position="259"/>
        <end position="662"/>
    </location>
</feature>
<sequence>MLDQVLWYKQAARNWNEALPIGNGALGGMIFGGIKKELIQMNEESLWYGTFRDRNNKDARKYLPVIRDLLWQGKIGEAEKLLSMSMFGTPDGQRQYSVLGDLVIQCFGQEEPVSHYRRTLDLETACATVGYVSPKGKFEREYFCSKPDNLLAVRLRCDQEEQIELMAYIDRWKYNDEIEMSKDGMSLYGSSGPCSSEGIGYHFMMKLIPNGGTAQNIGQRLYAKGCNEVIILVTATTDYKDSNPRSICEERLKKATQKGYEELKARHVADYKSLYKRLSLDLKGESLNHLPTDERLERIKKGGEDLDLIAMYFQYGRYLLISCSREGGLPATLQGIWNGEWLPPWDSKYTININTEMNYWLAEKCHLSECHLPLVEHLEKVRIHGEKTAEQMYGCRGFMAHHNTDIWGDAAPQDMWMPATIWPMGAAWLVLHIWEHYEYTLDQAFLKEKYHLLKGAGDFFKDYLMMDENGYLVTGPSTSPENTYRLSSGEQGTVCIGPSMDSQILFELFTAIIEAGQLVGEAEEEIQCFKEMRKKLPPIQIGKYGQIMEWREDHEEVEPGHRHISQLFALYPGHQITKEDTPEWAKAAKKTLERRLSYGGGHTGWSRAWIINLWARLKEGDLAYSNIKELLKCSTLINLLDNHPPFQIDGNFGAAAGISELLLQGEKDYIELLPALPKGIPNGKVTGLCAKGKVTVDIDWEDGHLVSAKLHIGRDGEIKVKCKDKIVLKGKKEVENEILFCKVKQGETLEFIRACK</sequence>
<dbReference type="Gene3D" id="1.50.10.10">
    <property type="match status" value="1"/>
</dbReference>
<organism evidence="4 5">
    <name type="scientific">Cellulosilyticum lentocellum (strain ATCC 49066 / DSM 5427 / NCIMB 11756 / RHM5)</name>
    <name type="common">Clostridium lentocellum</name>
    <dbReference type="NCBI Taxonomy" id="642492"/>
    <lineage>
        <taxon>Bacteria</taxon>
        <taxon>Bacillati</taxon>
        <taxon>Bacillota</taxon>
        <taxon>Clostridia</taxon>
        <taxon>Lachnospirales</taxon>
        <taxon>Cellulosilyticaceae</taxon>
        <taxon>Cellulosilyticum</taxon>
    </lineage>
</organism>
<dbReference type="PANTHER" id="PTHR31084">
    <property type="entry name" value="ALPHA-L-FUCOSIDASE 2"/>
    <property type="match status" value="1"/>
</dbReference>
<gene>
    <name evidence="4" type="ordered locus">Clole_1009</name>
</gene>
<dbReference type="PIRSF" id="PIRSF007663">
    <property type="entry name" value="UCP007663"/>
    <property type="match status" value="1"/>
</dbReference>
<dbReference type="HOGENOM" id="CLU_004617_2_2_9"/>
<dbReference type="PANTHER" id="PTHR31084:SF0">
    <property type="entry name" value="ALPHA-L-FUCOSIDASE 2"/>
    <property type="match status" value="1"/>
</dbReference>
<dbReference type="InterPro" id="IPR027414">
    <property type="entry name" value="GH95_N_dom"/>
</dbReference>
<dbReference type="Proteomes" id="UP000008467">
    <property type="component" value="Chromosome"/>
</dbReference>
<evidence type="ECO:0000313" key="5">
    <source>
        <dbReference type="Proteomes" id="UP000008467"/>
    </source>
</evidence>
<feature type="domain" description="Glycosyl hydrolase family 95 N-terminal" evidence="1">
    <location>
        <begin position="6"/>
        <end position="241"/>
    </location>
</feature>
<dbReference type="Pfam" id="PF22124">
    <property type="entry name" value="Glyco_hydro_95_cat"/>
    <property type="match status" value="1"/>
</dbReference>
<evidence type="ECO:0000259" key="2">
    <source>
        <dbReference type="Pfam" id="PF21307"/>
    </source>
</evidence>
<dbReference type="EC" id="3.2.1.51" evidence="4"/>
<keyword evidence="4" id="KW-0326">Glycosidase</keyword>
<dbReference type="Pfam" id="PF14498">
    <property type="entry name" value="Glyco_hyd_65N_2"/>
    <property type="match status" value="1"/>
</dbReference>
<evidence type="ECO:0000313" key="4">
    <source>
        <dbReference type="EMBL" id="ADZ82741.1"/>
    </source>
</evidence>
<keyword evidence="4" id="KW-0378">Hydrolase</keyword>
<keyword evidence="5" id="KW-1185">Reference proteome</keyword>
<accession>F2JRD2</accession>
<evidence type="ECO:0000259" key="1">
    <source>
        <dbReference type="Pfam" id="PF14498"/>
    </source>
</evidence>
<reference evidence="4 5" key="1">
    <citation type="journal article" date="2011" name="J. Bacteriol.">
        <title>Complete genome sequence of the cellulose-degrading bacterium Cellulosilyticum lentocellum.</title>
        <authorList>
            <consortium name="US DOE Joint Genome Institute"/>
            <person name="Miller D.A."/>
            <person name="Suen G."/>
            <person name="Bruce D."/>
            <person name="Copeland A."/>
            <person name="Cheng J.F."/>
            <person name="Detter C."/>
            <person name="Goodwin L.A."/>
            <person name="Han C.S."/>
            <person name="Hauser L.J."/>
            <person name="Land M.L."/>
            <person name="Lapidus A."/>
            <person name="Lucas S."/>
            <person name="Meincke L."/>
            <person name="Pitluck S."/>
            <person name="Tapia R."/>
            <person name="Teshima H."/>
            <person name="Woyke T."/>
            <person name="Fox B.G."/>
            <person name="Angert E.R."/>
            <person name="Currie C.R."/>
        </authorList>
    </citation>
    <scope>NUCLEOTIDE SEQUENCE [LARGE SCALE GENOMIC DNA]</scope>
    <source>
        <strain evidence="5">ATCC 49066 / DSM 5427 / NCIMB 11756 / RHM5</strain>
    </source>
</reference>
<dbReference type="STRING" id="642492.Clole_1009"/>
<dbReference type="eggNOG" id="COG1554">
    <property type="taxonomic scope" value="Bacteria"/>
</dbReference>
<dbReference type="FunFam" id="1.50.10.10:FF:000028">
    <property type="entry name" value="Alpha-L-fucosidase 2"/>
    <property type="match status" value="1"/>
</dbReference>
<dbReference type="GO" id="GO:0004560">
    <property type="term" value="F:alpha-L-fucosidase activity"/>
    <property type="evidence" value="ECO:0007669"/>
    <property type="project" value="UniProtKB-EC"/>
</dbReference>